<evidence type="ECO:0000313" key="2">
    <source>
        <dbReference type="EMBL" id="SUZ97808.1"/>
    </source>
</evidence>
<keyword evidence="1" id="KW-1133">Transmembrane helix</keyword>
<accession>A0A381S3A2</accession>
<gene>
    <name evidence="2" type="ORF">METZ01_LOCUS50662</name>
</gene>
<dbReference type="EMBL" id="UINC01002543">
    <property type="protein sequence ID" value="SUZ97808.1"/>
    <property type="molecule type" value="Genomic_DNA"/>
</dbReference>
<feature type="transmembrane region" description="Helical" evidence="1">
    <location>
        <begin position="21"/>
        <end position="44"/>
    </location>
</feature>
<proteinExistence type="predicted"/>
<organism evidence="2">
    <name type="scientific">marine metagenome</name>
    <dbReference type="NCBI Taxonomy" id="408172"/>
    <lineage>
        <taxon>unclassified sequences</taxon>
        <taxon>metagenomes</taxon>
        <taxon>ecological metagenomes</taxon>
    </lineage>
</organism>
<name>A0A381S3A2_9ZZZZ</name>
<reference evidence="2" key="1">
    <citation type="submission" date="2018-05" db="EMBL/GenBank/DDBJ databases">
        <authorList>
            <person name="Lanie J.A."/>
            <person name="Ng W.-L."/>
            <person name="Kazmierczak K.M."/>
            <person name="Andrzejewski T.M."/>
            <person name="Davidsen T.M."/>
            <person name="Wayne K.J."/>
            <person name="Tettelin H."/>
            <person name="Glass J.I."/>
            <person name="Rusch D."/>
            <person name="Podicherti R."/>
            <person name="Tsui H.-C.T."/>
            <person name="Winkler M.E."/>
        </authorList>
    </citation>
    <scope>NUCLEOTIDE SEQUENCE</scope>
</reference>
<dbReference type="AlphaFoldDB" id="A0A381S3A2"/>
<sequence>MKQVISSVNGWVNEITEFLQGLIVLGVVIGILFNDYFGVIGGIGNLMGQIGENGLAGLVALVLVVLWYKK</sequence>
<keyword evidence="1" id="KW-0472">Membrane</keyword>
<feature type="transmembrane region" description="Helical" evidence="1">
    <location>
        <begin position="50"/>
        <end position="68"/>
    </location>
</feature>
<evidence type="ECO:0000256" key="1">
    <source>
        <dbReference type="SAM" id="Phobius"/>
    </source>
</evidence>
<keyword evidence="1" id="KW-0812">Transmembrane</keyword>
<protein>
    <submittedName>
        <fullName evidence="2">Uncharacterized protein</fullName>
    </submittedName>
</protein>